<organism evidence="1 2">
    <name type="scientific">Racocetra persica</name>
    <dbReference type="NCBI Taxonomy" id="160502"/>
    <lineage>
        <taxon>Eukaryota</taxon>
        <taxon>Fungi</taxon>
        <taxon>Fungi incertae sedis</taxon>
        <taxon>Mucoromycota</taxon>
        <taxon>Glomeromycotina</taxon>
        <taxon>Glomeromycetes</taxon>
        <taxon>Diversisporales</taxon>
        <taxon>Gigasporaceae</taxon>
        <taxon>Racocetra</taxon>
    </lineage>
</organism>
<proteinExistence type="predicted"/>
<protein>
    <submittedName>
        <fullName evidence="1">18704_t:CDS:1</fullName>
    </submittedName>
</protein>
<reference evidence="1" key="1">
    <citation type="submission" date="2021-06" db="EMBL/GenBank/DDBJ databases">
        <authorList>
            <person name="Kallberg Y."/>
            <person name="Tangrot J."/>
            <person name="Rosling A."/>
        </authorList>
    </citation>
    <scope>NUCLEOTIDE SEQUENCE</scope>
    <source>
        <strain evidence="1">MA461A</strain>
    </source>
</reference>
<gene>
    <name evidence="1" type="ORF">RPERSI_LOCUS30296</name>
</gene>
<comment type="caution">
    <text evidence="1">The sequence shown here is derived from an EMBL/GenBank/DDBJ whole genome shotgun (WGS) entry which is preliminary data.</text>
</comment>
<evidence type="ECO:0000313" key="1">
    <source>
        <dbReference type="EMBL" id="CAG8837419.1"/>
    </source>
</evidence>
<sequence>SIKTNLNPNNPDDKLFWAIALTAFYGLARLGELLPATQQDKDKVPCFCALRFEKAYITRADRSWTTKRFFINKLKQLLPTEDVAGHSFRAGGTTELVMRGVGKIAVGRTRPTAQHNTEKRQNLDT</sequence>
<accession>A0ACA9SEP1</accession>
<keyword evidence="2" id="KW-1185">Reference proteome</keyword>
<feature type="non-terminal residue" evidence="1">
    <location>
        <position position="125"/>
    </location>
</feature>
<name>A0ACA9SEP1_9GLOM</name>
<dbReference type="EMBL" id="CAJVQC010117627">
    <property type="protein sequence ID" value="CAG8837419.1"/>
    <property type="molecule type" value="Genomic_DNA"/>
</dbReference>
<feature type="non-terminal residue" evidence="1">
    <location>
        <position position="1"/>
    </location>
</feature>
<evidence type="ECO:0000313" key="2">
    <source>
        <dbReference type="Proteomes" id="UP000789920"/>
    </source>
</evidence>
<dbReference type="Proteomes" id="UP000789920">
    <property type="component" value="Unassembled WGS sequence"/>
</dbReference>